<keyword evidence="4" id="KW-1185">Reference proteome</keyword>
<dbReference type="RefSeq" id="WP_072973427.1">
    <property type="nucleotide sequence ID" value="NZ_FQTY01000002.1"/>
</dbReference>
<reference evidence="4" key="1">
    <citation type="submission" date="2016-11" db="EMBL/GenBank/DDBJ databases">
        <authorList>
            <person name="Varghese N."/>
            <person name="Submissions S."/>
        </authorList>
    </citation>
    <scope>NUCLEOTIDE SEQUENCE [LARGE SCALE GENOMIC DNA]</scope>
    <source>
        <strain evidence="4">DSM 18095</strain>
    </source>
</reference>
<dbReference type="PANTHER" id="PTHR33392">
    <property type="entry name" value="POLYISOPRENYL-TEICHOIC ACID--PEPTIDOGLYCAN TEICHOIC ACID TRANSFERASE TAGU"/>
    <property type="match status" value="1"/>
</dbReference>
<dbReference type="NCBIfam" id="TIGR00350">
    <property type="entry name" value="lytR_cpsA_psr"/>
    <property type="match status" value="1"/>
</dbReference>
<dbReference type="STRING" id="1123404.SAMN02745784_00834"/>
<dbReference type="GeneID" id="90996323"/>
<dbReference type="PANTHER" id="PTHR33392:SF6">
    <property type="entry name" value="POLYISOPRENYL-TEICHOIC ACID--PEPTIDOGLYCAN TEICHOIC ACID TRANSFERASE TAGU"/>
    <property type="match status" value="1"/>
</dbReference>
<evidence type="ECO:0000313" key="3">
    <source>
        <dbReference type="EMBL" id="SHE47479.1"/>
    </source>
</evidence>
<evidence type="ECO:0000313" key="4">
    <source>
        <dbReference type="Proteomes" id="UP000184114"/>
    </source>
</evidence>
<gene>
    <name evidence="3" type="ORF">SAMN02745784_00834</name>
</gene>
<sequence>MKKKFVLSFVLSFIFFAVAFTFVGEKIFSKSDSFATIDENINEELQEEDKVEPKVKDEILFLMMGVDAEDVKKSKGTRTDTMMLFKVNFETGEINLLSIPRDTRVLVRGKKDKINHAHAYGGPELTMKTLRDFLNLDIDYYVKVDYRAVMEIVDAIGGVEIDVPQRMKYDDTTPGIPPLHINLKKGLQKLDGKKAHDFLRYRKGYAEGDIGRIKAQQMFMKELIKQTLKPKNIIKLPKFIETYYDYVETNIPFKVIAKGALSATKIDLENMTTNTIPGEGQRISGADYWIYYKEETKKLVEEMFGDYLLTQ</sequence>
<dbReference type="InterPro" id="IPR050922">
    <property type="entry name" value="LytR/CpsA/Psr_CW_biosynth"/>
</dbReference>
<dbReference type="Proteomes" id="UP000184114">
    <property type="component" value="Unassembled WGS sequence"/>
</dbReference>
<dbReference type="Gene3D" id="3.40.630.190">
    <property type="entry name" value="LCP protein"/>
    <property type="match status" value="1"/>
</dbReference>
<feature type="domain" description="Cell envelope-related transcriptional attenuator" evidence="2">
    <location>
        <begin position="78"/>
        <end position="227"/>
    </location>
</feature>
<dbReference type="AlphaFoldDB" id="A0A1M4TSK6"/>
<dbReference type="InterPro" id="IPR004474">
    <property type="entry name" value="LytR_CpsA_psr"/>
</dbReference>
<proteinExistence type="inferred from homology"/>
<dbReference type="Pfam" id="PF03816">
    <property type="entry name" value="LytR_cpsA_psr"/>
    <property type="match status" value="1"/>
</dbReference>
<evidence type="ECO:0000256" key="1">
    <source>
        <dbReference type="ARBA" id="ARBA00006068"/>
    </source>
</evidence>
<evidence type="ECO:0000259" key="2">
    <source>
        <dbReference type="Pfam" id="PF03816"/>
    </source>
</evidence>
<protein>
    <submittedName>
        <fullName evidence="3">Transcriptional attenuator, LytR family</fullName>
    </submittedName>
</protein>
<name>A0A1M4TSK6_9FIRM</name>
<dbReference type="EMBL" id="FQTY01000002">
    <property type="protein sequence ID" value="SHE47479.1"/>
    <property type="molecule type" value="Genomic_DNA"/>
</dbReference>
<comment type="similarity">
    <text evidence="1">Belongs to the LytR/CpsA/Psr (LCP) family.</text>
</comment>
<organism evidence="3 4">
    <name type="scientific">Tissierella praeacuta DSM 18095</name>
    <dbReference type="NCBI Taxonomy" id="1123404"/>
    <lineage>
        <taxon>Bacteria</taxon>
        <taxon>Bacillati</taxon>
        <taxon>Bacillota</taxon>
        <taxon>Tissierellia</taxon>
        <taxon>Tissierellales</taxon>
        <taxon>Tissierellaceae</taxon>
        <taxon>Tissierella</taxon>
    </lineage>
</organism>
<accession>A0A1M4TSK6</accession>